<accession>A0A8J7WL39</accession>
<evidence type="ECO:0000313" key="3">
    <source>
        <dbReference type="Proteomes" id="UP000677913"/>
    </source>
</evidence>
<proteinExistence type="predicted"/>
<sequence length="65" mass="6698">MPRKSRPVVVEPDPCPACQGSGQTAQPVTRRRGTVRGQMGVCLACLGTGTADNAPAIASTARPHL</sequence>
<dbReference type="EMBL" id="JAGSXH010000007">
    <property type="protein sequence ID" value="MBS2962097.1"/>
    <property type="molecule type" value="Genomic_DNA"/>
</dbReference>
<reference evidence="2" key="1">
    <citation type="submission" date="2021-04" db="EMBL/GenBank/DDBJ databases">
        <title>Genome based classification of Actinospica acidithermotolerans sp. nov., an actinobacterium isolated from an Indonesian hot spring.</title>
        <authorList>
            <person name="Kusuma A.B."/>
            <person name="Putra K.E."/>
            <person name="Nafisah S."/>
            <person name="Loh J."/>
            <person name="Nouioui I."/>
            <person name="Goodfellow M."/>
        </authorList>
    </citation>
    <scope>NUCLEOTIDE SEQUENCE</scope>
    <source>
        <strain evidence="2">DSM 45618</strain>
    </source>
</reference>
<dbReference type="RefSeq" id="WP_211464400.1">
    <property type="nucleotide sequence ID" value="NZ_JAGSXH010000007.1"/>
</dbReference>
<gene>
    <name evidence="2" type="ORF">KGA66_03490</name>
</gene>
<dbReference type="AlphaFoldDB" id="A0A8J7WL39"/>
<evidence type="ECO:0000256" key="1">
    <source>
        <dbReference type="SAM" id="MobiDB-lite"/>
    </source>
</evidence>
<keyword evidence="3" id="KW-1185">Reference proteome</keyword>
<feature type="region of interest" description="Disordered" evidence="1">
    <location>
        <begin position="1"/>
        <end position="32"/>
    </location>
</feature>
<protein>
    <submittedName>
        <fullName evidence="2">Uncharacterized protein</fullName>
    </submittedName>
</protein>
<evidence type="ECO:0000313" key="2">
    <source>
        <dbReference type="EMBL" id="MBS2962097.1"/>
    </source>
</evidence>
<dbReference type="Proteomes" id="UP000677913">
    <property type="component" value="Unassembled WGS sequence"/>
</dbReference>
<organism evidence="2 3">
    <name type="scientific">Actinocrinis puniceicyclus</name>
    <dbReference type="NCBI Taxonomy" id="977794"/>
    <lineage>
        <taxon>Bacteria</taxon>
        <taxon>Bacillati</taxon>
        <taxon>Actinomycetota</taxon>
        <taxon>Actinomycetes</taxon>
        <taxon>Catenulisporales</taxon>
        <taxon>Actinospicaceae</taxon>
        <taxon>Actinocrinis</taxon>
    </lineage>
</organism>
<comment type="caution">
    <text evidence="2">The sequence shown here is derived from an EMBL/GenBank/DDBJ whole genome shotgun (WGS) entry which is preliminary data.</text>
</comment>
<name>A0A8J7WL39_9ACTN</name>